<evidence type="ECO:0000259" key="1">
    <source>
        <dbReference type="Pfam" id="PF13847"/>
    </source>
</evidence>
<keyword evidence="3" id="KW-1185">Reference proteome</keyword>
<dbReference type="PANTHER" id="PTHR43861:SF6">
    <property type="entry name" value="METHYLTRANSFERASE TYPE 11"/>
    <property type="match status" value="1"/>
</dbReference>
<sequence length="207" mass="24290">MELLFDKVKNKIRHQVYIFVLSRFGFGNRVSKSIWEKQFCGKDWDYLYAEAEKDHYLAIVDLFKKYGSGKILDVGCGQGVLYHYLKAAAEPLNYLGIDISGNAVEKAKASFSKANFKQLDFDYQKLEGKFDVIIFNETLYYFNRPLNTIQKCINQNLNKGGYFIISMCDFLGHDVIWEKLKKHFNFISFQEILNENNQKWKVVVFRP</sequence>
<dbReference type="Proteomes" id="UP000051950">
    <property type="component" value="Unassembled WGS sequence"/>
</dbReference>
<dbReference type="AlphaFoldDB" id="A0A0T5VPR6"/>
<dbReference type="SUPFAM" id="SSF53335">
    <property type="entry name" value="S-adenosyl-L-methionine-dependent methyltransferases"/>
    <property type="match status" value="1"/>
</dbReference>
<dbReference type="CDD" id="cd02440">
    <property type="entry name" value="AdoMet_MTases"/>
    <property type="match status" value="1"/>
</dbReference>
<dbReference type="RefSeq" id="WP_057932681.1">
    <property type="nucleotide sequence ID" value="NZ_LMZQ01000007.1"/>
</dbReference>
<name>A0A0T5VPR6_9SPHI</name>
<dbReference type="Gene3D" id="3.40.50.150">
    <property type="entry name" value="Vaccinia Virus protein VP39"/>
    <property type="match status" value="1"/>
</dbReference>
<comment type="caution">
    <text evidence="2">The sequence shown here is derived from an EMBL/GenBank/DDBJ whole genome shotgun (WGS) entry which is preliminary data.</text>
</comment>
<gene>
    <name evidence="2" type="ORF">ASU31_12765</name>
</gene>
<proteinExistence type="predicted"/>
<dbReference type="Pfam" id="PF13847">
    <property type="entry name" value="Methyltransf_31"/>
    <property type="match status" value="1"/>
</dbReference>
<dbReference type="OrthoDB" id="9800454at2"/>
<accession>A0A0T5VPR6</accession>
<dbReference type="EMBL" id="LMZQ01000007">
    <property type="protein sequence ID" value="KRT15850.1"/>
    <property type="molecule type" value="Genomic_DNA"/>
</dbReference>
<protein>
    <recommendedName>
        <fullName evidence="1">Methyltransferase domain-containing protein</fullName>
    </recommendedName>
</protein>
<dbReference type="InterPro" id="IPR029063">
    <property type="entry name" value="SAM-dependent_MTases_sf"/>
</dbReference>
<dbReference type="PANTHER" id="PTHR43861">
    <property type="entry name" value="TRANS-ACONITATE 2-METHYLTRANSFERASE-RELATED"/>
    <property type="match status" value="1"/>
</dbReference>
<dbReference type="InterPro" id="IPR025714">
    <property type="entry name" value="Methyltranfer_dom"/>
</dbReference>
<organism evidence="2 3">
    <name type="scientific">Pedobacter ginsenosidimutans</name>
    <dbReference type="NCBI Taxonomy" id="687842"/>
    <lineage>
        <taxon>Bacteria</taxon>
        <taxon>Pseudomonadati</taxon>
        <taxon>Bacteroidota</taxon>
        <taxon>Sphingobacteriia</taxon>
        <taxon>Sphingobacteriales</taxon>
        <taxon>Sphingobacteriaceae</taxon>
        <taxon>Pedobacter</taxon>
    </lineage>
</organism>
<reference evidence="2 3" key="1">
    <citation type="submission" date="2015-11" db="EMBL/GenBank/DDBJ databases">
        <title>Sequence of Pedobacter ginsenosidimutans.</title>
        <authorList>
            <person name="Carson E."/>
            <person name="Keyser V."/>
            <person name="Newman J."/>
            <person name="Miller J."/>
        </authorList>
    </citation>
    <scope>NUCLEOTIDE SEQUENCE [LARGE SCALE GENOMIC DNA]</scope>
    <source>
        <strain evidence="2 3">KACC 14530</strain>
    </source>
</reference>
<evidence type="ECO:0000313" key="2">
    <source>
        <dbReference type="EMBL" id="KRT15850.1"/>
    </source>
</evidence>
<dbReference type="STRING" id="687842.ASU31_12765"/>
<evidence type="ECO:0000313" key="3">
    <source>
        <dbReference type="Proteomes" id="UP000051950"/>
    </source>
</evidence>
<feature type="domain" description="Methyltransferase" evidence="1">
    <location>
        <begin position="70"/>
        <end position="185"/>
    </location>
</feature>